<feature type="coiled-coil region" evidence="1">
    <location>
        <begin position="24"/>
        <end position="93"/>
    </location>
</feature>
<feature type="compositionally biased region" description="Polar residues" evidence="2">
    <location>
        <begin position="778"/>
        <end position="801"/>
    </location>
</feature>
<keyword evidence="1" id="KW-0175">Coiled coil</keyword>
<feature type="compositionally biased region" description="Basic and acidic residues" evidence="2">
    <location>
        <begin position="768"/>
        <end position="777"/>
    </location>
</feature>
<evidence type="ECO:0000313" key="3">
    <source>
        <dbReference type="EMBL" id="KAA3679160.1"/>
    </source>
</evidence>
<gene>
    <name evidence="3" type="ORF">DEA37_0001021</name>
</gene>
<comment type="caution">
    <text evidence="3">The sequence shown here is derived from an EMBL/GenBank/DDBJ whole genome shotgun (WGS) entry which is preliminary data.</text>
</comment>
<keyword evidence="4" id="KW-1185">Reference proteome</keyword>
<feature type="region of interest" description="Disordered" evidence="2">
    <location>
        <begin position="220"/>
        <end position="275"/>
    </location>
</feature>
<accession>A0A5J4NVE7</accession>
<sequence>MFETEVNKTNSMHNTAHGEWLKKESNFEDKLETMTNDLESLKNALTCSQSQLTLVTEEKNQLLQTVDRLTAQLKSLTEEKREMNAILDVKLNNEIVIKAEYTNLLKKHQILQKLSQRNEQQLSRLNCELPAIVQTALIQAVNSVRAVAEDQLGSAYNRLEMAEKRLEVQTKLLRGLDLASSDLKNNEKTQQTEDVKRWFYCQLAGMLSLLNRSGFIQKPESKSVQSARTENETKRQSLTRLHIPAPPWRESRKASECTNSRRQTPKRSEVLSSPPIQEDTAIITWSQIDEIISKIHRQLTYGHPTDRVNVERLRTLETDNQVLRRKLVQLRSKFDRTRTCPGEGAINHRPIGQDTVACSTRCTSSRCHNSRSGLHSSSREQLEARCFRALNEASRWRQRFKQQAVTLRAEQERLAMMQVNQQSDYRLRDKFLHSVCQLITEASRQIDRVVQKHISRLACTAPVVDTEGHSHRPYGGWFRTENSSIGRSGEQAYDDESVCPPLNANLNEPDELQIRPKTHTRGHRLQNGASANGDGDGVHLTRYNQWSSDLHIVKLVPDAVRNPHHSRTQEDDAIHGHTNCNNNVEASQSPPMVIATHPNAHTHTVAKTLSASSSPQQTRSHVDDPPTKSGSQLSTWSDAVVVKSKSSDCSHSPIMSISTTLDLFDHEDSSICEALDQSKAISDQRIGEAGETEKSAITVLTKSDTSAMGASHSDPIIVRRSGVRDEGDLNRWLELRAAVRFELSRVITNVLRQAQRIADLQAELTEVSPHDVEKKTEPTSNLQPCPTGQNFQTSQWSTTTGEEGHCDSGLPQYLPTSNQLATRDCHSVNHDAPTSLSAIKIATTLTDLDRWKSPPVTTIRPRCIPTPLPTTTPTHTPEQPPSLDPVLKAASVGSIQSTTKRLTRTRYAVQRAKWKPVGGVIRPLAPRDQPPLLTRPRGITRRQPVHSSRPSVLGDKLSGGCVCTPGSLPSLTTRLHNTGNTSPRKSIDDPAGSSQTPKSNDPELAVGGGATAVDLPSDQPDHARPLPPLTSSVQSACVGAGLDALLPGKQRSLSNSDHVGRKLRGSVQIPRLEPDKSAVPVKPNTDQVVKQPFRKRGPFVKRMRGELTHADHSARHLNVIGVNEATKPSAPDTKGLPFNPNSGQVIQLNVNHYTKSSLPLPLRRLFSRVRVGELILKADGLAVYAVRIDVHVVKQPFVISPDASQTILVLDLHDSVEAVIDVENDKVVTKYEVVSLVKKRKPQLGQIEANALKAISPCVTDC</sequence>
<feature type="compositionally biased region" description="Polar residues" evidence="2">
    <location>
        <begin position="967"/>
        <end position="984"/>
    </location>
</feature>
<evidence type="ECO:0000256" key="2">
    <source>
        <dbReference type="SAM" id="MobiDB-lite"/>
    </source>
</evidence>
<feature type="compositionally biased region" description="Polar residues" evidence="2">
    <location>
        <begin position="606"/>
        <end position="619"/>
    </location>
</feature>
<reference evidence="3 4" key="1">
    <citation type="journal article" date="2019" name="Gigascience">
        <title>Whole-genome sequence of the oriental lung fluke Paragonimus westermani.</title>
        <authorList>
            <person name="Oey H."/>
            <person name="Zakrzewski M."/>
            <person name="Narain K."/>
            <person name="Devi K.R."/>
            <person name="Agatsuma T."/>
            <person name="Nawaratna S."/>
            <person name="Gobert G.N."/>
            <person name="Jones M.K."/>
            <person name="Ragan M.A."/>
            <person name="McManus D.P."/>
            <person name="Krause L."/>
        </authorList>
    </citation>
    <scope>NUCLEOTIDE SEQUENCE [LARGE SCALE GENOMIC DNA]</scope>
    <source>
        <strain evidence="3 4">IND2009</strain>
    </source>
</reference>
<feature type="region of interest" description="Disordered" evidence="2">
    <location>
        <begin position="767"/>
        <end position="811"/>
    </location>
</feature>
<dbReference type="Proteomes" id="UP000324629">
    <property type="component" value="Unassembled WGS sequence"/>
</dbReference>
<evidence type="ECO:0000256" key="1">
    <source>
        <dbReference type="SAM" id="Coils"/>
    </source>
</evidence>
<proteinExistence type="predicted"/>
<feature type="region of interest" description="Disordered" evidence="2">
    <location>
        <begin position="606"/>
        <end position="634"/>
    </location>
</feature>
<dbReference type="AlphaFoldDB" id="A0A5J4NVE7"/>
<feature type="region of interest" description="Disordered" evidence="2">
    <location>
        <begin position="920"/>
        <end position="1031"/>
    </location>
</feature>
<name>A0A5J4NVE7_9TREM</name>
<feature type="region of interest" description="Disordered" evidence="2">
    <location>
        <begin position="856"/>
        <end position="885"/>
    </location>
</feature>
<dbReference type="EMBL" id="QNGE01000829">
    <property type="protein sequence ID" value="KAA3679160.1"/>
    <property type="molecule type" value="Genomic_DNA"/>
</dbReference>
<organism evidence="3 4">
    <name type="scientific">Paragonimus westermani</name>
    <dbReference type="NCBI Taxonomy" id="34504"/>
    <lineage>
        <taxon>Eukaryota</taxon>
        <taxon>Metazoa</taxon>
        <taxon>Spiralia</taxon>
        <taxon>Lophotrochozoa</taxon>
        <taxon>Platyhelminthes</taxon>
        <taxon>Trematoda</taxon>
        <taxon>Digenea</taxon>
        <taxon>Plagiorchiida</taxon>
        <taxon>Troglotremata</taxon>
        <taxon>Troglotrematidae</taxon>
        <taxon>Paragonimus</taxon>
    </lineage>
</organism>
<feature type="region of interest" description="Disordered" evidence="2">
    <location>
        <begin position="563"/>
        <end position="583"/>
    </location>
</feature>
<evidence type="ECO:0000313" key="4">
    <source>
        <dbReference type="Proteomes" id="UP000324629"/>
    </source>
</evidence>
<protein>
    <submittedName>
        <fullName evidence="3">Uncharacterized protein</fullName>
    </submittedName>
</protein>